<dbReference type="AlphaFoldDB" id="A0A558R889"/>
<reference evidence="2 3" key="1">
    <citation type="submission" date="2019-07" db="EMBL/GenBank/DDBJ databases">
        <title>Sphingomonas solaris sp. nov., isolated from a solar panel from Boston, Massachusetts.</title>
        <authorList>
            <person name="Tanner K."/>
            <person name="Pascual J."/>
            <person name="Mancuso C."/>
            <person name="Pereto J."/>
            <person name="Khalil A."/>
            <person name="Vilanova C."/>
        </authorList>
    </citation>
    <scope>NUCLEOTIDE SEQUENCE [LARGE SCALE GENOMIC DNA]</scope>
    <source>
        <strain evidence="2 3">R4DWN</strain>
    </source>
</reference>
<keyword evidence="3" id="KW-1185">Reference proteome</keyword>
<evidence type="ECO:0000313" key="2">
    <source>
        <dbReference type="EMBL" id="TVV75576.1"/>
    </source>
</evidence>
<dbReference type="RefSeq" id="WP_145149442.1">
    <property type="nucleotide sequence ID" value="NZ_VNIM01000019.1"/>
</dbReference>
<evidence type="ECO:0000256" key="1">
    <source>
        <dbReference type="SAM" id="MobiDB-lite"/>
    </source>
</evidence>
<organism evidence="2 3">
    <name type="scientific">Alterirhizorhabdus solaris</name>
    <dbReference type="NCBI Taxonomy" id="2529389"/>
    <lineage>
        <taxon>Bacteria</taxon>
        <taxon>Pseudomonadati</taxon>
        <taxon>Pseudomonadota</taxon>
        <taxon>Alphaproteobacteria</taxon>
        <taxon>Sphingomonadales</taxon>
        <taxon>Rhizorhabdaceae</taxon>
        <taxon>Alterirhizorhabdus</taxon>
    </lineage>
</organism>
<comment type="caution">
    <text evidence="2">The sequence shown here is derived from an EMBL/GenBank/DDBJ whole genome shotgun (WGS) entry which is preliminary data.</text>
</comment>
<sequence length="126" mass="14206">MRPAPVELRRVRYRGLITPSAINSWRGSREEGAKFTARQLHIMRLDGIDPDSVAVIEVRSVATAREWEHRPGEPMPVYVLECPVLGAERRDGRVEVLSPAGHRKLVYRDGSISRPRTKRSSPGRGL</sequence>
<feature type="region of interest" description="Disordered" evidence="1">
    <location>
        <begin position="107"/>
        <end position="126"/>
    </location>
</feature>
<dbReference type="Proteomes" id="UP000318681">
    <property type="component" value="Unassembled WGS sequence"/>
</dbReference>
<proteinExistence type="predicted"/>
<gene>
    <name evidence="2" type="ORF">FOY91_06865</name>
</gene>
<dbReference type="OrthoDB" id="9787825at2"/>
<feature type="compositionally biased region" description="Basic residues" evidence="1">
    <location>
        <begin position="115"/>
        <end position="126"/>
    </location>
</feature>
<protein>
    <submittedName>
        <fullName evidence="2">Uncharacterized protein</fullName>
    </submittedName>
</protein>
<name>A0A558R889_9SPHN</name>
<dbReference type="EMBL" id="VNIM01000019">
    <property type="protein sequence ID" value="TVV75576.1"/>
    <property type="molecule type" value="Genomic_DNA"/>
</dbReference>
<evidence type="ECO:0000313" key="3">
    <source>
        <dbReference type="Proteomes" id="UP000318681"/>
    </source>
</evidence>
<accession>A0A558R889</accession>